<dbReference type="PANTHER" id="PTHR12526:SF630">
    <property type="entry name" value="GLYCOSYLTRANSFERASE"/>
    <property type="match status" value="1"/>
</dbReference>
<keyword evidence="2" id="KW-0808">Transferase</keyword>
<dbReference type="Gene3D" id="3.40.50.2000">
    <property type="entry name" value="Glycogen Phosphorylase B"/>
    <property type="match status" value="2"/>
</dbReference>
<reference evidence="2 3" key="1">
    <citation type="submission" date="2020-08" db="EMBL/GenBank/DDBJ databases">
        <title>Genomic Encyclopedia of Type Strains, Phase IV (KMG-IV): sequencing the most valuable type-strain genomes for metagenomic binning, comparative biology and taxonomic classification.</title>
        <authorList>
            <person name="Goeker M."/>
        </authorList>
    </citation>
    <scope>NUCLEOTIDE SEQUENCE [LARGE SCALE GENOMIC DNA]</scope>
    <source>
        <strain evidence="2 3">DSM 12251</strain>
    </source>
</reference>
<sequence>MKKILHILATPRSEGTPNLVLDWLSTGTCQQEVLAIEASPADLTERLRSCAHWYGEADDGLLKGWREFPRITARIRQVCEERRPDLVICWPTGLSAWMTLGARLAGVKQILVHSGNPPTRGFKADWITRYVFWPLGLMGAKVICCSQYVRDEFLAIPAIPKGMLHAVHNCSRVKAIQERVRLAQAQMGQRKRHQAVMVATLENHKDHETLLKALPLVLKVLPDFRIDLVGDGGLRAHLESRVQQLGLNDVVFFLGTRQDVPEILARAELFVFSTTPQEGLGSVLLEALAAGLPIVASDVPACREILGQGKWGVLVPPADPEKLAHGIIQRWLAPMWSEDWQIQCDEYLNGFSPQRMLDRYLSIADEP</sequence>
<gene>
    <name evidence="2" type="ORF">HNQ64_003881</name>
</gene>
<proteinExistence type="predicted"/>
<dbReference type="RefSeq" id="WP_184211544.1">
    <property type="nucleotide sequence ID" value="NZ_JACHIF010000009.1"/>
</dbReference>
<dbReference type="PANTHER" id="PTHR12526">
    <property type="entry name" value="GLYCOSYLTRANSFERASE"/>
    <property type="match status" value="1"/>
</dbReference>
<dbReference type="AlphaFoldDB" id="A0A7W8DS92"/>
<name>A0A7W8DS92_9BACT</name>
<organism evidence="2 3">
    <name type="scientific">Prosthecobacter dejongeii</name>
    <dbReference type="NCBI Taxonomy" id="48465"/>
    <lineage>
        <taxon>Bacteria</taxon>
        <taxon>Pseudomonadati</taxon>
        <taxon>Verrucomicrobiota</taxon>
        <taxon>Verrucomicrobiia</taxon>
        <taxon>Verrucomicrobiales</taxon>
        <taxon>Verrucomicrobiaceae</taxon>
        <taxon>Prosthecobacter</taxon>
    </lineage>
</organism>
<dbReference type="SUPFAM" id="SSF53756">
    <property type="entry name" value="UDP-Glycosyltransferase/glycogen phosphorylase"/>
    <property type="match status" value="1"/>
</dbReference>
<dbReference type="GO" id="GO:0016757">
    <property type="term" value="F:glycosyltransferase activity"/>
    <property type="evidence" value="ECO:0007669"/>
    <property type="project" value="InterPro"/>
</dbReference>
<accession>A0A7W8DS92</accession>
<dbReference type="InterPro" id="IPR001296">
    <property type="entry name" value="Glyco_trans_1"/>
</dbReference>
<evidence type="ECO:0000313" key="3">
    <source>
        <dbReference type="Proteomes" id="UP000534294"/>
    </source>
</evidence>
<dbReference type="CDD" id="cd03811">
    <property type="entry name" value="GT4_GT28_WabH-like"/>
    <property type="match status" value="1"/>
</dbReference>
<comment type="caution">
    <text evidence="2">The sequence shown here is derived from an EMBL/GenBank/DDBJ whole genome shotgun (WGS) entry which is preliminary data.</text>
</comment>
<feature type="domain" description="Glycosyl transferase family 1" evidence="1">
    <location>
        <begin position="191"/>
        <end position="329"/>
    </location>
</feature>
<protein>
    <submittedName>
        <fullName evidence="2">Glycosyltransferase involved in cell wall biosynthesis</fullName>
    </submittedName>
</protein>
<dbReference type="Pfam" id="PF00534">
    <property type="entry name" value="Glycos_transf_1"/>
    <property type="match status" value="1"/>
</dbReference>
<keyword evidence="3" id="KW-1185">Reference proteome</keyword>
<dbReference type="Proteomes" id="UP000534294">
    <property type="component" value="Unassembled WGS sequence"/>
</dbReference>
<dbReference type="EMBL" id="JACHIF010000009">
    <property type="protein sequence ID" value="MBB5039606.1"/>
    <property type="molecule type" value="Genomic_DNA"/>
</dbReference>
<evidence type="ECO:0000259" key="1">
    <source>
        <dbReference type="Pfam" id="PF00534"/>
    </source>
</evidence>
<evidence type="ECO:0000313" key="2">
    <source>
        <dbReference type="EMBL" id="MBB5039606.1"/>
    </source>
</evidence>